<gene>
    <name evidence="6" type="ORF">RQP52_04385</name>
</gene>
<keyword evidence="3" id="KW-0274">FAD</keyword>
<comment type="cofactor">
    <cofactor evidence="1">
        <name>FAD</name>
        <dbReference type="ChEBI" id="CHEBI:57692"/>
    </cofactor>
</comment>
<protein>
    <submittedName>
        <fullName evidence="6">FAD-dependent monooxygenase</fullName>
    </submittedName>
</protein>
<keyword evidence="4" id="KW-0560">Oxidoreductase</keyword>
<dbReference type="EMBL" id="JAWCUD010000001">
    <property type="protein sequence ID" value="MDU0200315.1"/>
    <property type="molecule type" value="Genomic_DNA"/>
</dbReference>
<evidence type="ECO:0000256" key="4">
    <source>
        <dbReference type="ARBA" id="ARBA00023002"/>
    </source>
</evidence>
<proteinExistence type="predicted"/>
<evidence type="ECO:0000256" key="1">
    <source>
        <dbReference type="ARBA" id="ARBA00001974"/>
    </source>
</evidence>
<dbReference type="PANTHER" id="PTHR46496:SF1">
    <property type="entry name" value="ZEAXANTHIN EPOXIDASE, CHLOROPLASTIC"/>
    <property type="match status" value="1"/>
</dbReference>
<evidence type="ECO:0000313" key="7">
    <source>
        <dbReference type="Proteomes" id="UP001260980"/>
    </source>
</evidence>
<dbReference type="Proteomes" id="UP001260980">
    <property type="component" value="Unassembled WGS sequence"/>
</dbReference>
<feature type="domain" description="FAD-binding" evidence="5">
    <location>
        <begin position="26"/>
        <end position="367"/>
    </location>
</feature>
<dbReference type="InterPro" id="IPR036188">
    <property type="entry name" value="FAD/NAD-bd_sf"/>
</dbReference>
<dbReference type="RefSeq" id="WP_315949691.1">
    <property type="nucleotide sequence ID" value="NZ_JAWCUD010000001.1"/>
</dbReference>
<dbReference type="InterPro" id="IPR002938">
    <property type="entry name" value="FAD-bd"/>
</dbReference>
<keyword evidence="7" id="KW-1185">Reference proteome</keyword>
<evidence type="ECO:0000259" key="5">
    <source>
        <dbReference type="Pfam" id="PF01494"/>
    </source>
</evidence>
<dbReference type="SUPFAM" id="SSF51905">
    <property type="entry name" value="FAD/NAD(P)-binding domain"/>
    <property type="match status" value="1"/>
</dbReference>
<dbReference type="PRINTS" id="PR00420">
    <property type="entry name" value="RNGMNOXGNASE"/>
</dbReference>
<comment type="caution">
    <text evidence="6">The sequence shown here is derived from an EMBL/GenBank/DDBJ whole genome shotgun (WGS) entry which is preliminary data.</text>
</comment>
<dbReference type="Pfam" id="PF01494">
    <property type="entry name" value="FAD_binding_3"/>
    <property type="match status" value="1"/>
</dbReference>
<evidence type="ECO:0000256" key="3">
    <source>
        <dbReference type="ARBA" id="ARBA00022827"/>
    </source>
</evidence>
<sequence>MEYDKVDGNDWIWEGGMESVAPGKKAIIIGAGIGGLTTALFLQEIGWEAVIYEKKETRTEFGAGIVIAANALEVLTDLGVADKVKQAGAKVGQADIRTWDGKVITSVPVAKQAARYGTYSYLIHRARLQAILAESLRDETMLHDRKKMISFEQNEQGVSVRFEDGTEDHADILIGADGLHSDVVRLLFGAGTLTYSGFTAFRGVAAYVDPAYTLEVGGGFEAWGSGRRFGFSQLGEGQIYWFVAINAPEGQEVRIKKEHVLQQLSGWHPPIEEVVMATDEQAILKHDIYDREPLSSWSKGRVVLLGDAAHPMLPNLGQGGAQAMEDAYVLAKCLKEAADVSFASIRSAYVSYEAIRIPRANRVVRQSRRMGRMVQMKNPMTIKLRNLLLSLFPDSFKIKQLHWLLGYRMSDWDRKEWLKCYD</sequence>
<keyword evidence="2" id="KW-0285">Flavoprotein</keyword>
<dbReference type="PANTHER" id="PTHR46496">
    <property type="match status" value="1"/>
</dbReference>
<accession>A0ABU3R7R7</accession>
<reference evidence="6 7" key="1">
    <citation type="submission" date="2023-10" db="EMBL/GenBank/DDBJ databases">
        <title>Paenibacillus strain PFR10 Genome sequencing and assembly.</title>
        <authorList>
            <person name="Kim I."/>
        </authorList>
    </citation>
    <scope>NUCLEOTIDE SEQUENCE [LARGE SCALE GENOMIC DNA]</scope>
    <source>
        <strain evidence="6 7">PFR10</strain>
    </source>
</reference>
<evidence type="ECO:0000313" key="6">
    <source>
        <dbReference type="EMBL" id="MDU0200315.1"/>
    </source>
</evidence>
<keyword evidence="6" id="KW-0503">Monooxygenase</keyword>
<evidence type="ECO:0000256" key="2">
    <source>
        <dbReference type="ARBA" id="ARBA00022630"/>
    </source>
</evidence>
<organism evidence="6 7">
    <name type="scientific">Paenibacillus violae</name>
    <dbReference type="NCBI Taxonomy" id="3077234"/>
    <lineage>
        <taxon>Bacteria</taxon>
        <taxon>Bacillati</taxon>
        <taxon>Bacillota</taxon>
        <taxon>Bacilli</taxon>
        <taxon>Bacillales</taxon>
        <taxon>Paenibacillaceae</taxon>
        <taxon>Paenibacillus</taxon>
    </lineage>
</organism>
<dbReference type="Gene3D" id="3.50.50.60">
    <property type="entry name" value="FAD/NAD(P)-binding domain"/>
    <property type="match status" value="1"/>
</dbReference>
<name>A0ABU3R7R7_9BACL</name>
<dbReference type="GO" id="GO:0004497">
    <property type="term" value="F:monooxygenase activity"/>
    <property type="evidence" value="ECO:0007669"/>
    <property type="project" value="UniProtKB-KW"/>
</dbReference>